<proteinExistence type="predicted"/>
<gene>
    <name evidence="2" type="ORF">L0P03_14070</name>
</gene>
<sequence length="344" mass="41152">MISIIIPAYNAGDYLANTIESVFNQTYPDFELLLIDDGSTDHTHEIVQAFQSKDNRIKYYYKPNGGVSSARNLGIKKARGEYFTFLDSDDTYEPAFLEKMFCQIKQTGKLLCYCGYYQRSGGNILNSFPWGFDFQDVLRFIIEVQWISTDSWLINREFVLQHHLQFNEELSFGEDFDFFCRLIYESEGSYTFVSEYLTNYNFREGSLSYKGNLWYSYKFMWGSIEASKSFYQYIYTRQGTQAEYYLPLILQRINQMYLRYLWGTLLLGSTKDFKALYHNYRLDYTDFRLFLPLKERKYKIWKLVVTCRVARIIGKCLFKPYKYLQRKILIRKIRSAHFIFLTYL</sequence>
<comment type="caution">
    <text evidence="2">The sequence shown here is derived from an EMBL/GenBank/DDBJ whole genome shotgun (WGS) entry which is preliminary data.</text>
</comment>
<organism evidence="2 3">
    <name type="scientific">Odoribacter splanchnicus</name>
    <dbReference type="NCBI Taxonomy" id="28118"/>
    <lineage>
        <taxon>Bacteria</taxon>
        <taxon>Pseudomonadati</taxon>
        <taxon>Bacteroidota</taxon>
        <taxon>Bacteroidia</taxon>
        <taxon>Bacteroidales</taxon>
        <taxon>Odoribacteraceae</taxon>
        <taxon>Odoribacter</taxon>
    </lineage>
</organism>
<feature type="domain" description="Glycosyltransferase 2-like" evidence="1">
    <location>
        <begin position="3"/>
        <end position="131"/>
    </location>
</feature>
<dbReference type="PANTHER" id="PTHR22916">
    <property type="entry name" value="GLYCOSYLTRANSFERASE"/>
    <property type="match status" value="1"/>
</dbReference>
<evidence type="ECO:0000313" key="2">
    <source>
        <dbReference type="EMBL" id="MCG4960963.1"/>
    </source>
</evidence>
<dbReference type="AlphaFoldDB" id="A0AAW5CE44"/>
<dbReference type="EMBL" id="JAKNDN010000028">
    <property type="protein sequence ID" value="MCG4960963.1"/>
    <property type="molecule type" value="Genomic_DNA"/>
</dbReference>
<name>A0AAW5CE44_9BACT</name>
<dbReference type="CDD" id="cd00761">
    <property type="entry name" value="Glyco_tranf_GTA_type"/>
    <property type="match status" value="1"/>
</dbReference>
<dbReference type="Proteomes" id="UP001199750">
    <property type="component" value="Unassembled WGS sequence"/>
</dbReference>
<dbReference type="PANTHER" id="PTHR22916:SF3">
    <property type="entry name" value="UDP-GLCNAC:BETAGAL BETA-1,3-N-ACETYLGLUCOSAMINYLTRANSFERASE-LIKE PROTEIN 1"/>
    <property type="match status" value="1"/>
</dbReference>
<evidence type="ECO:0000313" key="3">
    <source>
        <dbReference type="Proteomes" id="UP001199750"/>
    </source>
</evidence>
<dbReference type="InterPro" id="IPR001173">
    <property type="entry name" value="Glyco_trans_2-like"/>
</dbReference>
<accession>A0AAW5CE44</accession>
<dbReference type="RefSeq" id="WP_217773909.1">
    <property type="nucleotide sequence ID" value="NZ_JAHONW010000005.1"/>
</dbReference>
<reference evidence="2" key="1">
    <citation type="submission" date="2022-01" db="EMBL/GenBank/DDBJ databases">
        <title>Collection of gut derived symbiotic bacterial strains cultured from healthy donors.</title>
        <authorList>
            <person name="Lin H."/>
            <person name="Kohout C."/>
            <person name="Waligurski E."/>
            <person name="Pamer E.G."/>
        </authorList>
    </citation>
    <scope>NUCLEOTIDE SEQUENCE</scope>
    <source>
        <strain evidence="2">DFI.1.149</strain>
    </source>
</reference>
<protein>
    <submittedName>
        <fullName evidence="2">Glycosyltransferase</fullName>
    </submittedName>
</protein>
<evidence type="ECO:0000259" key="1">
    <source>
        <dbReference type="Pfam" id="PF00535"/>
    </source>
</evidence>
<dbReference type="Pfam" id="PF00535">
    <property type="entry name" value="Glycos_transf_2"/>
    <property type="match status" value="1"/>
</dbReference>
<dbReference type="GO" id="GO:0016758">
    <property type="term" value="F:hexosyltransferase activity"/>
    <property type="evidence" value="ECO:0007669"/>
    <property type="project" value="UniProtKB-ARBA"/>
</dbReference>